<evidence type="ECO:0000313" key="1">
    <source>
        <dbReference type="EnsemblPlants" id="Zm00001eb272380_P001"/>
    </source>
</evidence>
<dbReference type="InParanoid" id="A0A804PVT2"/>
<accession>A0A804PVT2</accession>
<reference evidence="2" key="1">
    <citation type="journal article" date="2009" name="Science">
        <title>The B73 maize genome: complexity, diversity, and dynamics.</title>
        <authorList>
            <person name="Schnable P.S."/>
            <person name="Ware D."/>
            <person name="Fulton R.S."/>
            <person name="Stein J.C."/>
            <person name="Wei F."/>
            <person name="Pasternak S."/>
            <person name="Liang C."/>
            <person name="Zhang J."/>
            <person name="Fulton L."/>
            <person name="Graves T.A."/>
            <person name="Minx P."/>
            <person name="Reily A.D."/>
            <person name="Courtney L."/>
            <person name="Kruchowski S.S."/>
            <person name="Tomlinson C."/>
            <person name="Strong C."/>
            <person name="Delehaunty K."/>
            <person name="Fronick C."/>
            <person name="Courtney B."/>
            <person name="Rock S.M."/>
            <person name="Belter E."/>
            <person name="Du F."/>
            <person name="Kim K."/>
            <person name="Abbott R.M."/>
            <person name="Cotton M."/>
            <person name="Levy A."/>
            <person name="Marchetto P."/>
            <person name="Ochoa K."/>
            <person name="Jackson S.M."/>
            <person name="Gillam B."/>
            <person name="Chen W."/>
            <person name="Yan L."/>
            <person name="Higginbotham J."/>
            <person name="Cardenas M."/>
            <person name="Waligorski J."/>
            <person name="Applebaum E."/>
            <person name="Phelps L."/>
            <person name="Falcone J."/>
            <person name="Kanchi K."/>
            <person name="Thane T."/>
            <person name="Scimone A."/>
            <person name="Thane N."/>
            <person name="Henke J."/>
            <person name="Wang T."/>
            <person name="Ruppert J."/>
            <person name="Shah N."/>
            <person name="Rotter K."/>
            <person name="Hodges J."/>
            <person name="Ingenthron E."/>
            <person name="Cordes M."/>
            <person name="Kohlberg S."/>
            <person name="Sgro J."/>
            <person name="Delgado B."/>
            <person name="Mead K."/>
            <person name="Chinwalla A."/>
            <person name="Leonard S."/>
            <person name="Crouse K."/>
            <person name="Collura K."/>
            <person name="Kudrna D."/>
            <person name="Currie J."/>
            <person name="He R."/>
            <person name="Angelova A."/>
            <person name="Rajasekar S."/>
            <person name="Mueller T."/>
            <person name="Lomeli R."/>
            <person name="Scara G."/>
            <person name="Ko A."/>
            <person name="Delaney K."/>
            <person name="Wissotski M."/>
            <person name="Lopez G."/>
            <person name="Campos D."/>
            <person name="Braidotti M."/>
            <person name="Ashley E."/>
            <person name="Golser W."/>
            <person name="Kim H."/>
            <person name="Lee S."/>
            <person name="Lin J."/>
            <person name="Dujmic Z."/>
            <person name="Kim W."/>
            <person name="Talag J."/>
            <person name="Zuccolo A."/>
            <person name="Fan C."/>
            <person name="Sebastian A."/>
            <person name="Kramer M."/>
            <person name="Spiegel L."/>
            <person name="Nascimento L."/>
            <person name="Zutavern T."/>
            <person name="Miller B."/>
            <person name="Ambroise C."/>
            <person name="Muller S."/>
            <person name="Spooner W."/>
            <person name="Narechania A."/>
            <person name="Ren L."/>
            <person name="Wei S."/>
            <person name="Kumari S."/>
            <person name="Faga B."/>
            <person name="Levy M.J."/>
            <person name="McMahan L."/>
            <person name="Van Buren P."/>
            <person name="Vaughn M.W."/>
            <person name="Ying K."/>
            <person name="Yeh C.-T."/>
            <person name="Emrich S.J."/>
            <person name="Jia Y."/>
            <person name="Kalyanaraman A."/>
            <person name="Hsia A.-P."/>
            <person name="Barbazuk W.B."/>
            <person name="Baucom R.S."/>
            <person name="Brutnell T.P."/>
            <person name="Carpita N.C."/>
            <person name="Chaparro C."/>
            <person name="Chia J.-M."/>
            <person name="Deragon J.-M."/>
            <person name="Estill J.C."/>
            <person name="Fu Y."/>
            <person name="Jeddeloh J.A."/>
            <person name="Han Y."/>
            <person name="Lee H."/>
            <person name="Li P."/>
            <person name="Lisch D.R."/>
            <person name="Liu S."/>
            <person name="Liu Z."/>
            <person name="Nagel D.H."/>
            <person name="McCann M.C."/>
            <person name="SanMiguel P."/>
            <person name="Myers A.M."/>
            <person name="Nettleton D."/>
            <person name="Nguyen J."/>
            <person name="Penning B.W."/>
            <person name="Ponnala L."/>
            <person name="Schneider K.L."/>
            <person name="Schwartz D.C."/>
            <person name="Sharma A."/>
            <person name="Soderlund C."/>
            <person name="Springer N.M."/>
            <person name="Sun Q."/>
            <person name="Wang H."/>
            <person name="Waterman M."/>
            <person name="Westerman R."/>
            <person name="Wolfgruber T.K."/>
            <person name="Yang L."/>
            <person name="Yu Y."/>
            <person name="Zhang L."/>
            <person name="Zhou S."/>
            <person name="Zhu Q."/>
            <person name="Bennetzen J.L."/>
            <person name="Dawe R.K."/>
            <person name="Jiang J."/>
            <person name="Jiang N."/>
            <person name="Presting G.G."/>
            <person name="Wessler S.R."/>
            <person name="Aluru S."/>
            <person name="Martienssen R.A."/>
            <person name="Clifton S.W."/>
            <person name="McCombie W.R."/>
            <person name="Wing R.A."/>
            <person name="Wilson R.K."/>
        </authorList>
    </citation>
    <scope>NUCLEOTIDE SEQUENCE [LARGE SCALE GENOMIC DNA]</scope>
    <source>
        <strain evidence="2">cv. B73</strain>
    </source>
</reference>
<keyword evidence="2" id="KW-1185">Reference proteome</keyword>
<reference evidence="1" key="3">
    <citation type="submission" date="2021-05" db="UniProtKB">
        <authorList>
            <consortium name="EnsemblPlants"/>
        </authorList>
    </citation>
    <scope>IDENTIFICATION</scope>
    <source>
        <strain evidence="1">cv. B73</strain>
    </source>
</reference>
<organism evidence="1 2">
    <name type="scientific">Zea mays</name>
    <name type="common">Maize</name>
    <dbReference type="NCBI Taxonomy" id="4577"/>
    <lineage>
        <taxon>Eukaryota</taxon>
        <taxon>Viridiplantae</taxon>
        <taxon>Streptophyta</taxon>
        <taxon>Embryophyta</taxon>
        <taxon>Tracheophyta</taxon>
        <taxon>Spermatophyta</taxon>
        <taxon>Magnoliopsida</taxon>
        <taxon>Liliopsida</taxon>
        <taxon>Poales</taxon>
        <taxon>Poaceae</taxon>
        <taxon>PACMAD clade</taxon>
        <taxon>Panicoideae</taxon>
        <taxon>Andropogonodae</taxon>
        <taxon>Andropogoneae</taxon>
        <taxon>Tripsacinae</taxon>
        <taxon>Zea</taxon>
    </lineage>
</organism>
<protein>
    <submittedName>
        <fullName evidence="1">Uncharacterized protein</fullName>
    </submittedName>
</protein>
<name>A0A804PVT2_MAIZE</name>
<sequence>MKATTSHLCGVATHFHSFWFAPFWTFPRQNVLHDRTTMDECMGWGEHEKNVLLARSALEYWKCHGMERRENDSWTPHSSTAGRAKCAAGGSHTSALPPNNSTKAMQQELYLYYYKAPIISTFFTVIVSYA</sequence>
<dbReference type="Proteomes" id="UP000007305">
    <property type="component" value="Chromosome 6"/>
</dbReference>
<reference evidence="1" key="2">
    <citation type="submission" date="2019-07" db="EMBL/GenBank/DDBJ databases">
        <authorList>
            <person name="Seetharam A."/>
            <person name="Woodhouse M."/>
            <person name="Cannon E."/>
        </authorList>
    </citation>
    <scope>NUCLEOTIDE SEQUENCE [LARGE SCALE GENOMIC DNA]</scope>
    <source>
        <strain evidence="1">cv. B73</strain>
    </source>
</reference>
<dbReference type="Gramene" id="Zm00001eb272380_T001">
    <property type="protein sequence ID" value="Zm00001eb272380_P001"/>
    <property type="gene ID" value="Zm00001eb272380"/>
</dbReference>
<dbReference type="EnsemblPlants" id="Zm00001eb272380_T001">
    <property type="protein sequence ID" value="Zm00001eb272380_P001"/>
    <property type="gene ID" value="Zm00001eb272380"/>
</dbReference>
<proteinExistence type="predicted"/>
<evidence type="ECO:0000313" key="2">
    <source>
        <dbReference type="Proteomes" id="UP000007305"/>
    </source>
</evidence>
<dbReference type="AlphaFoldDB" id="A0A804PVT2"/>